<accession>A0ABX0WHM3</accession>
<comment type="subcellular location">
    <subcellularLocation>
        <location evidence="1">Membrane</location>
        <topology evidence="1">Multi-pass membrane protein</topology>
    </subcellularLocation>
</comment>
<evidence type="ECO:0000256" key="3">
    <source>
        <dbReference type="ARBA" id="ARBA00022989"/>
    </source>
</evidence>
<evidence type="ECO:0000256" key="1">
    <source>
        <dbReference type="ARBA" id="ARBA00004141"/>
    </source>
</evidence>
<feature type="transmembrane region" description="Helical" evidence="8">
    <location>
        <begin position="21"/>
        <end position="41"/>
    </location>
</feature>
<dbReference type="InterPro" id="IPR003660">
    <property type="entry name" value="HAMP_dom"/>
</dbReference>
<comment type="caution">
    <text evidence="11">The sequence shown here is derived from an EMBL/GenBank/DDBJ whole genome shotgun (WGS) entry which is preliminary data.</text>
</comment>
<keyword evidence="5 7" id="KW-0807">Transducer</keyword>
<feature type="domain" description="HAMP" evidence="10">
    <location>
        <begin position="344"/>
        <end position="396"/>
    </location>
</feature>
<dbReference type="Pfam" id="PF00015">
    <property type="entry name" value="MCPsignal"/>
    <property type="match status" value="1"/>
</dbReference>
<dbReference type="SUPFAM" id="SSF58104">
    <property type="entry name" value="Methyl-accepting chemotaxis protein (MCP) signaling domain"/>
    <property type="match status" value="1"/>
</dbReference>
<dbReference type="RefSeq" id="WP_167681662.1">
    <property type="nucleotide sequence ID" value="NZ_JAATWB010000005.1"/>
</dbReference>
<organism evidence="11 12">
    <name type="scientific">Rhodocyclus gracilis</name>
    <dbReference type="NCBI Taxonomy" id="2929842"/>
    <lineage>
        <taxon>Bacteria</taxon>
        <taxon>Pseudomonadati</taxon>
        <taxon>Pseudomonadota</taxon>
        <taxon>Betaproteobacteria</taxon>
        <taxon>Rhodocyclales</taxon>
        <taxon>Rhodocyclaceae</taxon>
        <taxon>Rhodocyclus</taxon>
    </lineage>
</organism>
<keyword evidence="2 8" id="KW-0812">Transmembrane</keyword>
<dbReference type="SMART" id="SM00283">
    <property type="entry name" value="MA"/>
    <property type="match status" value="1"/>
</dbReference>
<dbReference type="PROSITE" id="PS50111">
    <property type="entry name" value="CHEMOTAXIS_TRANSDUC_2"/>
    <property type="match status" value="1"/>
</dbReference>
<evidence type="ECO:0000259" key="9">
    <source>
        <dbReference type="PROSITE" id="PS50111"/>
    </source>
</evidence>
<reference evidence="12" key="1">
    <citation type="submission" date="2020-03" db="EMBL/GenBank/DDBJ databases">
        <title>Whole-genome sequence of the purple nonsulfur bacterium Rhodocyclus tenuis DSM112.</title>
        <authorList>
            <person name="Kyndt J.A."/>
            <person name="Meyer T.E."/>
        </authorList>
    </citation>
    <scope>NUCLEOTIDE SEQUENCE [LARGE SCALE GENOMIC DNA]</scope>
    <source>
        <strain evidence="12">DSM 112</strain>
    </source>
</reference>
<dbReference type="PANTHER" id="PTHR32089">
    <property type="entry name" value="METHYL-ACCEPTING CHEMOTAXIS PROTEIN MCPB"/>
    <property type="match status" value="1"/>
</dbReference>
<proteinExistence type="inferred from homology"/>
<keyword evidence="3 8" id="KW-1133">Transmembrane helix</keyword>
<dbReference type="PANTHER" id="PTHR32089:SF119">
    <property type="entry name" value="METHYL-ACCEPTING CHEMOTAXIS PROTEIN CTPL"/>
    <property type="match status" value="1"/>
</dbReference>
<comment type="similarity">
    <text evidence="6">Belongs to the methyl-accepting chemotaxis (MCP) protein family.</text>
</comment>
<protein>
    <submittedName>
        <fullName evidence="11">HAMP domain-containing protein</fullName>
    </submittedName>
</protein>
<dbReference type="Pfam" id="PF00672">
    <property type="entry name" value="HAMP"/>
    <property type="match status" value="1"/>
</dbReference>
<evidence type="ECO:0000313" key="12">
    <source>
        <dbReference type="Proteomes" id="UP000720344"/>
    </source>
</evidence>
<evidence type="ECO:0000259" key="10">
    <source>
        <dbReference type="PROSITE" id="PS50885"/>
    </source>
</evidence>
<feature type="transmembrane region" description="Helical" evidence="8">
    <location>
        <begin position="323"/>
        <end position="343"/>
    </location>
</feature>
<sequence length="673" mass="69590">MSRLFAPAAWLVGRLSYRQKLLLNAALVTLPMLALAGVVLYEQQRSLTTLEREQAALAQQLPAISLLVALADRHAAAQASAAGDEAASQQRDARRDAVDGALAALRAQLAAAPAGTSDAALTSKWDDFSTRWQDVRQQNDDDGLNAHSELAQIVRDAMAQSLESGGLRADPDASVALLANALGERLPQLIDSFGLARDIGVGAIMRQRLKSAQRSRLQLVRGSLDPLVGESVDAVTKAVAARPELAASLEAPTSALASAHLPLEEALTTKVIDTTDFDIAPNDYARRGSDAIAAAQALATAAAPAAAAVLAEREDSLRLTRNLVGAALIGALLLLAWAFVGAYQSIMHGIRSLHRAAAALADGDLRARAETASHDEVAAVADSFNRMAAHFAGIIHDATAAASDVASAAGKLGGMGQQVADASARQNDAATHTAGAAHALTGSIRQVATHAEETARIASDADSATRHGERDALATATEMQRIADGVLKTVGIIRSLEDRSRAIDTIVLTIREIAEQTNLLALNAAIEAARAGEAGRGFAVVADEVRKLAERTRVSTQEIGSTIGAIQSDITQAASEMNASGELVGGSARLANDLATTLAEIRQTVASSAEHVRGIVSEAASQASTSEAIAGHAEEIATMSEHNHAAIQAAAEAAGALAALAARLRESVAGLRT</sequence>
<gene>
    <name evidence="11" type="ORF">HCX48_08215</name>
</gene>
<feature type="domain" description="Methyl-accepting transducer" evidence="9">
    <location>
        <begin position="401"/>
        <end position="637"/>
    </location>
</feature>
<dbReference type="CDD" id="cd11386">
    <property type="entry name" value="MCP_signal"/>
    <property type="match status" value="1"/>
</dbReference>
<dbReference type="CDD" id="cd06225">
    <property type="entry name" value="HAMP"/>
    <property type="match status" value="1"/>
</dbReference>
<evidence type="ECO:0000256" key="2">
    <source>
        <dbReference type="ARBA" id="ARBA00022692"/>
    </source>
</evidence>
<evidence type="ECO:0000256" key="5">
    <source>
        <dbReference type="ARBA" id="ARBA00023224"/>
    </source>
</evidence>
<evidence type="ECO:0000256" key="7">
    <source>
        <dbReference type="PROSITE-ProRule" id="PRU00284"/>
    </source>
</evidence>
<keyword evidence="4 8" id="KW-0472">Membrane</keyword>
<dbReference type="PROSITE" id="PS50885">
    <property type="entry name" value="HAMP"/>
    <property type="match status" value="1"/>
</dbReference>
<dbReference type="Proteomes" id="UP000720344">
    <property type="component" value="Unassembled WGS sequence"/>
</dbReference>
<evidence type="ECO:0000256" key="4">
    <source>
        <dbReference type="ARBA" id="ARBA00023136"/>
    </source>
</evidence>
<keyword evidence="12" id="KW-1185">Reference proteome</keyword>
<evidence type="ECO:0000313" key="11">
    <source>
        <dbReference type="EMBL" id="NJA89203.1"/>
    </source>
</evidence>
<name>A0ABX0WHM3_9RHOO</name>
<dbReference type="Gene3D" id="1.10.287.950">
    <property type="entry name" value="Methyl-accepting chemotaxis protein"/>
    <property type="match status" value="1"/>
</dbReference>
<dbReference type="InterPro" id="IPR004089">
    <property type="entry name" value="MCPsignal_dom"/>
</dbReference>
<dbReference type="EMBL" id="JAATWB010000005">
    <property type="protein sequence ID" value="NJA89203.1"/>
    <property type="molecule type" value="Genomic_DNA"/>
</dbReference>
<evidence type="ECO:0000256" key="6">
    <source>
        <dbReference type="ARBA" id="ARBA00029447"/>
    </source>
</evidence>
<dbReference type="SMART" id="SM00304">
    <property type="entry name" value="HAMP"/>
    <property type="match status" value="1"/>
</dbReference>
<feature type="transmembrane region" description="Helical" evidence="8">
    <location>
        <begin position="291"/>
        <end position="311"/>
    </location>
</feature>
<evidence type="ECO:0000256" key="8">
    <source>
        <dbReference type="SAM" id="Phobius"/>
    </source>
</evidence>